<dbReference type="EMBL" id="SJDL01000044">
    <property type="protein sequence ID" value="TBW48967.1"/>
    <property type="molecule type" value="Genomic_DNA"/>
</dbReference>
<feature type="domain" description="DUF4123" evidence="2">
    <location>
        <begin position="59"/>
        <end position="177"/>
    </location>
</feature>
<accession>A0ABY1ZHM6</accession>
<protein>
    <submittedName>
        <fullName evidence="3">DUF4123 domain-containing protein</fullName>
    </submittedName>
</protein>
<evidence type="ECO:0000313" key="3">
    <source>
        <dbReference type="EMBL" id="TBW48967.1"/>
    </source>
</evidence>
<keyword evidence="4" id="KW-1185">Reference proteome</keyword>
<reference evidence="3 4" key="1">
    <citation type="submission" date="2019-02" db="EMBL/GenBank/DDBJ databases">
        <title>Marinobacter halodurans sp. nov., a marine bacterium isolated from sea tidal flat.</title>
        <authorList>
            <person name="Yoo Y."/>
            <person name="Lee D.W."/>
            <person name="Kim B.S."/>
            <person name="Kim J.-J."/>
        </authorList>
    </citation>
    <scope>NUCLEOTIDE SEQUENCE [LARGE SCALE GENOMIC DNA]</scope>
    <source>
        <strain evidence="3 4">YJ-S3-2</strain>
    </source>
</reference>
<evidence type="ECO:0000313" key="4">
    <source>
        <dbReference type="Proteomes" id="UP000313645"/>
    </source>
</evidence>
<evidence type="ECO:0000259" key="2">
    <source>
        <dbReference type="Pfam" id="PF13503"/>
    </source>
</evidence>
<organism evidence="3 4">
    <name type="scientific">Marinobacter halodurans</name>
    <dbReference type="NCBI Taxonomy" id="2528979"/>
    <lineage>
        <taxon>Bacteria</taxon>
        <taxon>Pseudomonadati</taxon>
        <taxon>Pseudomonadota</taxon>
        <taxon>Gammaproteobacteria</taxon>
        <taxon>Pseudomonadales</taxon>
        <taxon>Marinobacteraceae</taxon>
        <taxon>Marinobacter</taxon>
    </lineage>
</organism>
<feature type="region of interest" description="Disordered" evidence="1">
    <location>
        <begin position="1"/>
        <end position="36"/>
    </location>
</feature>
<gene>
    <name evidence="3" type="ORF">EZI54_20350</name>
</gene>
<evidence type="ECO:0000256" key="1">
    <source>
        <dbReference type="SAM" id="MobiDB-lite"/>
    </source>
</evidence>
<comment type="caution">
    <text evidence="3">The sequence shown here is derived from an EMBL/GenBank/DDBJ whole genome shotgun (WGS) entry which is preliminary data.</text>
</comment>
<sequence>MTCLRPPRGESRRCKHARRKRTEPAMPRIAPVLPETPESIGFDSAARRYGIGRGQRCLLLVDAAQFEKNVILQRLYALDDTPDWCWLFENSELATHAEAGPLVVDTRTNSRLVQHAIAEWARSGLLLLVADQPRDTVLKGLRKALTANLKTFGPTVLRAYDARFLQIMNACQPERLSAMVGPDTTWLWSVDLPESVEWTGHRSLDPVPSTSGFHDREFERLLGWVSGWAACAKTMPAGRSASAEDLAAFVAAQYRSGIDMPEEETTLETLWQHYERASA</sequence>
<dbReference type="InterPro" id="IPR025391">
    <property type="entry name" value="DUF4123"/>
</dbReference>
<proteinExistence type="predicted"/>
<dbReference type="Proteomes" id="UP000313645">
    <property type="component" value="Unassembled WGS sequence"/>
</dbReference>
<dbReference type="Pfam" id="PF13503">
    <property type="entry name" value="DUF4123"/>
    <property type="match status" value="1"/>
</dbReference>
<name>A0ABY1ZHM6_9GAMM</name>